<gene>
    <name evidence="2" type="ORF">SCHPADRAFT_214317</name>
</gene>
<dbReference type="Proteomes" id="UP000053477">
    <property type="component" value="Unassembled WGS sequence"/>
</dbReference>
<keyword evidence="3" id="KW-1185">Reference proteome</keyword>
<dbReference type="InParanoid" id="A0A0H2RXG8"/>
<evidence type="ECO:0000313" key="3">
    <source>
        <dbReference type="Proteomes" id="UP000053477"/>
    </source>
</evidence>
<evidence type="ECO:0000256" key="1">
    <source>
        <dbReference type="SAM" id="Phobius"/>
    </source>
</evidence>
<accession>A0A0H2RXG8</accession>
<feature type="transmembrane region" description="Helical" evidence="1">
    <location>
        <begin position="26"/>
        <end position="44"/>
    </location>
</feature>
<sequence length="150" mass="16688">MIKNLGVQNNGQKKVTLLYVVVQDGVAYFIFNVACSITSIFVLLRASDDLRDFLVTTQGCVQNVLCARLFFHIQTAHKSGWSSSTTLGTSNNDICDLGIEMKVRNDGSHARHSTRRITGNLDDSKVPEADTVWMNSYRSPIAPFEDTNPF</sequence>
<name>A0A0H2RXG8_9AGAM</name>
<keyword evidence="1" id="KW-0812">Transmembrane</keyword>
<protein>
    <submittedName>
        <fullName evidence="2">Uncharacterized protein</fullName>
    </submittedName>
</protein>
<keyword evidence="1" id="KW-1133">Transmembrane helix</keyword>
<proteinExistence type="predicted"/>
<keyword evidence="1" id="KW-0472">Membrane</keyword>
<dbReference type="AlphaFoldDB" id="A0A0H2RXG8"/>
<dbReference type="EMBL" id="KQ085916">
    <property type="protein sequence ID" value="KLO16444.1"/>
    <property type="molecule type" value="Genomic_DNA"/>
</dbReference>
<evidence type="ECO:0000313" key="2">
    <source>
        <dbReference type="EMBL" id="KLO16444.1"/>
    </source>
</evidence>
<organism evidence="2 3">
    <name type="scientific">Schizopora paradoxa</name>
    <dbReference type="NCBI Taxonomy" id="27342"/>
    <lineage>
        <taxon>Eukaryota</taxon>
        <taxon>Fungi</taxon>
        <taxon>Dikarya</taxon>
        <taxon>Basidiomycota</taxon>
        <taxon>Agaricomycotina</taxon>
        <taxon>Agaricomycetes</taxon>
        <taxon>Hymenochaetales</taxon>
        <taxon>Schizoporaceae</taxon>
        <taxon>Schizopora</taxon>
    </lineage>
</organism>
<reference evidence="2 3" key="1">
    <citation type="submission" date="2015-04" db="EMBL/GenBank/DDBJ databases">
        <title>Complete genome sequence of Schizopora paradoxa KUC8140, a cosmopolitan wood degrader in East Asia.</title>
        <authorList>
            <consortium name="DOE Joint Genome Institute"/>
            <person name="Min B."/>
            <person name="Park H."/>
            <person name="Jang Y."/>
            <person name="Kim J.-J."/>
            <person name="Kim K.H."/>
            <person name="Pangilinan J."/>
            <person name="Lipzen A."/>
            <person name="Riley R."/>
            <person name="Grigoriev I.V."/>
            <person name="Spatafora J.W."/>
            <person name="Choi I.-G."/>
        </authorList>
    </citation>
    <scope>NUCLEOTIDE SEQUENCE [LARGE SCALE GENOMIC DNA]</scope>
    <source>
        <strain evidence="2 3">KUC8140</strain>
    </source>
</reference>